<keyword evidence="2" id="KW-1185">Reference proteome</keyword>
<protein>
    <recommendedName>
        <fullName evidence="3">DUF4145 domain-containing protein</fullName>
    </recommendedName>
</protein>
<organism evidence="1 2">
    <name type="scientific">Atribacter laminatus</name>
    <dbReference type="NCBI Taxonomy" id="2847778"/>
    <lineage>
        <taxon>Bacteria</taxon>
        <taxon>Pseudomonadati</taxon>
        <taxon>Atribacterota</taxon>
        <taxon>Atribacteria</taxon>
        <taxon>Atribacterales</taxon>
        <taxon>Atribacteraceae</taxon>
        <taxon>Atribacter</taxon>
    </lineage>
</organism>
<dbReference type="AlphaFoldDB" id="A0A7T1AMF7"/>
<evidence type="ECO:0000313" key="2">
    <source>
        <dbReference type="Proteomes" id="UP000594463"/>
    </source>
</evidence>
<sequence>MSSLKVIEKRVFEDLFGMVSGYVLDFSNNTFAEFFRETTNINIYSQKYAFNGDSKAKRLRAFWETESDTMVGKVLSELLELWRYNTSRNDSADYSKQYEQALEIVSRLTGKQPDIKVTEYEFLLRRYENFSVRDLPIAPNLIPVLESRLAEVEYCLESAPLATIFLCGSILEGILLGVALERPRDFNQANNSPKDRNNKVKSFQEWTLAQFIDVAHGLGILELDVKKFSHELRYFRNHIHPYEQIASKFTPNKHTAEICFQVLKAAIADLSGR</sequence>
<dbReference type="Proteomes" id="UP000594463">
    <property type="component" value="Chromosome"/>
</dbReference>
<reference evidence="1 2" key="1">
    <citation type="journal article" date="2021" name="Nat. Commun.">
        <title>Isolation of a member of the candidate phylum Atribacteria reveals a unique cell membrane structure.</title>
        <authorList>
            <person name="Taiki K."/>
            <person name="Nobu M.K."/>
            <person name="Kusada H."/>
            <person name="Meng X.-Y."/>
            <person name="Hosoki N."/>
            <person name="Uematsu K."/>
            <person name="Yoshioka H."/>
            <person name="Kamagata Y."/>
            <person name="Tamaki H."/>
        </authorList>
    </citation>
    <scope>NUCLEOTIDE SEQUENCE [LARGE SCALE GENOMIC DNA]</scope>
    <source>
        <strain evidence="1 2">RT761</strain>
    </source>
</reference>
<gene>
    <name evidence="1" type="ORF">RT761_01835</name>
</gene>
<evidence type="ECO:0008006" key="3">
    <source>
        <dbReference type="Google" id="ProtNLM"/>
    </source>
</evidence>
<dbReference type="KEGG" id="alam:RT761_01835"/>
<dbReference type="EMBL" id="CP065383">
    <property type="protein sequence ID" value="QPM68613.1"/>
    <property type="molecule type" value="Genomic_DNA"/>
</dbReference>
<evidence type="ECO:0000313" key="1">
    <source>
        <dbReference type="EMBL" id="QPM68613.1"/>
    </source>
</evidence>
<proteinExistence type="predicted"/>
<name>A0A7T1AMF7_ATRLM</name>
<accession>A0A7T1AMF7</accession>